<dbReference type="EMBL" id="JADKFW010000002">
    <property type="protein sequence ID" value="MBK9715950.1"/>
    <property type="molecule type" value="Genomic_DNA"/>
</dbReference>
<dbReference type="Gene3D" id="1.10.357.10">
    <property type="entry name" value="Tetracycline Repressor, domain 2"/>
    <property type="match status" value="1"/>
</dbReference>
<feature type="DNA-binding region" description="H-T-H motif" evidence="2">
    <location>
        <begin position="44"/>
        <end position="63"/>
    </location>
</feature>
<dbReference type="SUPFAM" id="SSF46689">
    <property type="entry name" value="Homeodomain-like"/>
    <property type="match status" value="1"/>
</dbReference>
<feature type="domain" description="HTH tetR-type" evidence="3">
    <location>
        <begin position="21"/>
        <end position="81"/>
    </location>
</feature>
<sequence>MELSLQIKMNEKLYLRNPESTELGREIILQSIVLIHKAGFESFTFKKLAEKIKTTEAGIYRYFENKHRLLVYIVSWYWSWLEYKVMVHTNNIKSPEIKLKKIIQILATQVKDDVQTKHVDEQLLHEIVRMEGAKAYLTRHVTDDNKQRLFKPYKDLCATIATIILEYNPKYKYPRSLSSTIIEMAHYQNFFMRNLPALTDFGNIKDDGKVIAFLEDFVFASLFPMKRK</sequence>
<dbReference type="PROSITE" id="PS50977">
    <property type="entry name" value="HTH_TETR_2"/>
    <property type="match status" value="1"/>
</dbReference>
<evidence type="ECO:0000313" key="5">
    <source>
        <dbReference type="Proteomes" id="UP000808349"/>
    </source>
</evidence>
<evidence type="ECO:0000313" key="4">
    <source>
        <dbReference type="EMBL" id="MBK9715950.1"/>
    </source>
</evidence>
<proteinExistence type="predicted"/>
<dbReference type="GO" id="GO:0003677">
    <property type="term" value="F:DNA binding"/>
    <property type="evidence" value="ECO:0007669"/>
    <property type="project" value="UniProtKB-UniRule"/>
</dbReference>
<protein>
    <submittedName>
        <fullName evidence="4">TetR/AcrR family transcriptional regulator</fullName>
    </submittedName>
</protein>
<accession>A0A9D7S4Z8</accession>
<dbReference type="InterPro" id="IPR009057">
    <property type="entry name" value="Homeodomain-like_sf"/>
</dbReference>
<dbReference type="Pfam" id="PF00440">
    <property type="entry name" value="TetR_N"/>
    <property type="match status" value="1"/>
</dbReference>
<comment type="caution">
    <text evidence="4">The sequence shown here is derived from an EMBL/GenBank/DDBJ whole genome shotgun (WGS) entry which is preliminary data.</text>
</comment>
<evidence type="ECO:0000259" key="3">
    <source>
        <dbReference type="PROSITE" id="PS50977"/>
    </source>
</evidence>
<dbReference type="AlphaFoldDB" id="A0A9D7S4Z8"/>
<reference evidence="4 5" key="1">
    <citation type="submission" date="2020-10" db="EMBL/GenBank/DDBJ databases">
        <title>Connecting structure to function with the recovery of over 1000 high-quality activated sludge metagenome-assembled genomes encoding full-length rRNA genes using long-read sequencing.</title>
        <authorList>
            <person name="Singleton C.M."/>
            <person name="Petriglieri F."/>
            <person name="Kristensen J.M."/>
            <person name="Kirkegaard R.H."/>
            <person name="Michaelsen T.Y."/>
            <person name="Andersen M.H."/>
            <person name="Karst S.M."/>
            <person name="Dueholm M.S."/>
            <person name="Nielsen P.H."/>
            <person name="Albertsen M."/>
        </authorList>
    </citation>
    <scope>NUCLEOTIDE SEQUENCE [LARGE SCALE GENOMIC DNA]</scope>
    <source>
        <strain evidence="4">Ribe_18-Q3-R11-54_BAT3C.373</strain>
    </source>
</reference>
<dbReference type="InterPro" id="IPR001647">
    <property type="entry name" value="HTH_TetR"/>
</dbReference>
<evidence type="ECO:0000256" key="1">
    <source>
        <dbReference type="ARBA" id="ARBA00023125"/>
    </source>
</evidence>
<keyword evidence="1 2" id="KW-0238">DNA-binding</keyword>
<gene>
    <name evidence="4" type="ORF">IPO85_00175</name>
</gene>
<dbReference type="Proteomes" id="UP000808349">
    <property type="component" value="Unassembled WGS sequence"/>
</dbReference>
<organism evidence="4 5">
    <name type="scientific">Candidatus Defluviibacterium haderslevense</name>
    <dbReference type="NCBI Taxonomy" id="2981993"/>
    <lineage>
        <taxon>Bacteria</taxon>
        <taxon>Pseudomonadati</taxon>
        <taxon>Bacteroidota</taxon>
        <taxon>Saprospiria</taxon>
        <taxon>Saprospirales</taxon>
        <taxon>Saprospiraceae</taxon>
        <taxon>Candidatus Defluviibacterium</taxon>
    </lineage>
</organism>
<evidence type="ECO:0000256" key="2">
    <source>
        <dbReference type="PROSITE-ProRule" id="PRU00335"/>
    </source>
</evidence>
<name>A0A9D7S4Z8_9BACT</name>